<dbReference type="EMBL" id="CP013140">
    <property type="protein sequence ID" value="ALN56861.1"/>
    <property type="molecule type" value="Genomic_DNA"/>
</dbReference>
<dbReference type="AlphaFoldDB" id="A0A0S2DEW6"/>
<dbReference type="STRING" id="69.GLE_1504"/>
<reference evidence="1 2" key="1">
    <citation type="submission" date="2015-11" db="EMBL/GenBank/DDBJ databases">
        <title>Genome sequences of Lysobacter enzymogenes strain C3 and Lysobacter antibioticus ATCC 29479.</title>
        <authorList>
            <person name="Kobayashi D.Y."/>
        </authorList>
    </citation>
    <scope>NUCLEOTIDE SEQUENCE [LARGE SCALE GENOMIC DNA]</scope>
    <source>
        <strain evidence="1 2">C3</strain>
    </source>
</reference>
<dbReference type="Proteomes" id="UP000061569">
    <property type="component" value="Chromosome"/>
</dbReference>
<dbReference type="PANTHER" id="PTHR21192">
    <property type="entry name" value="NUCLEAR PROTEIN E3-3"/>
    <property type="match status" value="1"/>
</dbReference>
<dbReference type="InterPro" id="IPR036748">
    <property type="entry name" value="MTH938-like_sf"/>
</dbReference>
<evidence type="ECO:0000313" key="1">
    <source>
        <dbReference type="EMBL" id="ALN56861.1"/>
    </source>
</evidence>
<dbReference type="SUPFAM" id="SSF64076">
    <property type="entry name" value="MTH938-like"/>
    <property type="match status" value="1"/>
</dbReference>
<dbReference type="InterPro" id="IPR007523">
    <property type="entry name" value="NDUFAF3/AAMDC"/>
</dbReference>
<dbReference type="Pfam" id="PF04430">
    <property type="entry name" value="DUF498"/>
    <property type="match status" value="1"/>
</dbReference>
<dbReference type="OrthoDB" id="9800373at2"/>
<name>A0A0S2DEW6_LYSEN</name>
<dbReference type="CDD" id="cd05560">
    <property type="entry name" value="Xcc1710_like"/>
    <property type="match status" value="1"/>
</dbReference>
<dbReference type="Gene3D" id="3.40.1230.10">
    <property type="entry name" value="MTH938-like"/>
    <property type="match status" value="1"/>
</dbReference>
<dbReference type="PANTHER" id="PTHR21192:SF2">
    <property type="entry name" value="NADH DEHYDROGENASE [UBIQUINONE] 1 ALPHA SUBCOMPLEX ASSEMBLY FACTOR 3"/>
    <property type="match status" value="1"/>
</dbReference>
<sequence>MQLILERPDHEFFLRGADGRAALVNDRRLERSFILAPNALIEDWAVSDVRGLTLADLEPLFALQPELIVLGCGATQAFPPAATLAASLGRKVGLESMTNAAAARTFNVLAGEGRRVVAGFVLGA</sequence>
<gene>
    <name evidence="1" type="ORF">GLE_1504</name>
</gene>
<protein>
    <submittedName>
        <fullName evidence="1">Uncharacterized protein</fullName>
    </submittedName>
</protein>
<evidence type="ECO:0000313" key="2">
    <source>
        <dbReference type="Proteomes" id="UP000061569"/>
    </source>
</evidence>
<dbReference type="KEGG" id="lez:GLE_1504"/>
<dbReference type="RefSeq" id="WP_057946830.1">
    <property type="nucleotide sequence ID" value="NZ_CP067396.1"/>
</dbReference>
<dbReference type="PATRIC" id="fig|69.6.peg.1485"/>
<proteinExistence type="predicted"/>
<organism evidence="1 2">
    <name type="scientific">Lysobacter enzymogenes</name>
    <dbReference type="NCBI Taxonomy" id="69"/>
    <lineage>
        <taxon>Bacteria</taxon>
        <taxon>Pseudomonadati</taxon>
        <taxon>Pseudomonadota</taxon>
        <taxon>Gammaproteobacteria</taxon>
        <taxon>Lysobacterales</taxon>
        <taxon>Lysobacteraceae</taxon>
        <taxon>Lysobacter</taxon>
    </lineage>
</organism>
<accession>A0A0S2DEW6</accession>